<evidence type="ECO:0000256" key="1">
    <source>
        <dbReference type="ARBA" id="ARBA00022603"/>
    </source>
</evidence>
<dbReference type="InterPro" id="IPR036388">
    <property type="entry name" value="WH-like_DNA-bd_sf"/>
</dbReference>
<dbReference type="Pfam" id="PF00891">
    <property type="entry name" value="Methyltransf_2"/>
    <property type="match status" value="1"/>
</dbReference>
<feature type="domain" description="O-methyltransferase C-terminal" evidence="4">
    <location>
        <begin position="256"/>
        <end position="431"/>
    </location>
</feature>
<gene>
    <name evidence="6" type="ORF">BCR35DRAFT_354825</name>
</gene>
<dbReference type="Proteomes" id="UP000193467">
    <property type="component" value="Unassembled WGS sequence"/>
</dbReference>
<keyword evidence="2 6" id="KW-0808">Transferase</keyword>
<keyword evidence="1 6" id="KW-0489">Methyltransferase</keyword>
<dbReference type="GO" id="GO:0046983">
    <property type="term" value="F:protein dimerization activity"/>
    <property type="evidence" value="ECO:0007669"/>
    <property type="project" value="InterPro"/>
</dbReference>
<evidence type="ECO:0000256" key="3">
    <source>
        <dbReference type="ARBA" id="ARBA00022691"/>
    </source>
</evidence>
<evidence type="ECO:0000313" key="6">
    <source>
        <dbReference type="EMBL" id="ORY66775.1"/>
    </source>
</evidence>
<dbReference type="Pfam" id="PF08100">
    <property type="entry name" value="Dimerisation"/>
    <property type="match status" value="1"/>
</dbReference>
<keyword evidence="3" id="KW-0949">S-adenosyl-L-methionine</keyword>
<dbReference type="GO" id="GO:0008171">
    <property type="term" value="F:O-methyltransferase activity"/>
    <property type="evidence" value="ECO:0007669"/>
    <property type="project" value="InterPro"/>
</dbReference>
<comment type="caution">
    <text evidence="6">The sequence shown here is derived from an EMBL/GenBank/DDBJ whole genome shotgun (WGS) entry which is preliminary data.</text>
</comment>
<dbReference type="InterPro" id="IPR036390">
    <property type="entry name" value="WH_DNA-bd_sf"/>
</dbReference>
<dbReference type="EMBL" id="MCGR01000062">
    <property type="protein sequence ID" value="ORY66775.1"/>
    <property type="molecule type" value="Genomic_DNA"/>
</dbReference>
<evidence type="ECO:0000256" key="2">
    <source>
        <dbReference type="ARBA" id="ARBA00022679"/>
    </source>
</evidence>
<evidence type="ECO:0000313" key="7">
    <source>
        <dbReference type="Proteomes" id="UP000193467"/>
    </source>
</evidence>
<feature type="domain" description="O-methyltransferase dimerisation" evidence="5">
    <location>
        <begin position="77"/>
        <end position="142"/>
    </location>
</feature>
<evidence type="ECO:0000259" key="4">
    <source>
        <dbReference type="Pfam" id="PF00891"/>
    </source>
</evidence>
<dbReference type="InterPro" id="IPR012967">
    <property type="entry name" value="COMT_dimerisation"/>
</dbReference>
<dbReference type="Gene3D" id="3.40.50.150">
    <property type="entry name" value="Vaccinia Virus protein VP39"/>
    <property type="match status" value="1"/>
</dbReference>
<proteinExistence type="predicted"/>
<dbReference type="OrthoDB" id="2525976at2759"/>
<dbReference type="SUPFAM" id="SSF53335">
    <property type="entry name" value="S-adenosyl-L-methionine-dependent methyltransferases"/>
    <property type="match status" value="1"/>
</dbReference>
<keyword evidence="7" id="KW-1185">Reference proteome</keyword>
<name>A0A1Y2E7D3_9BASI</name>
<dbReference type="PANTHER" id="PTHR43712:SF2">
    <property type="entry name" value="O-METHYLTRANSFERASE CICE"/>
    <property type="match status" value="1"/>
</dbReference>
<dbReference type="AlphaFoldDB" id="A0A1Y2E7D3"/>
<reference evidence="6 7" key="1">
    <citation type="submission" date="2016-07" db="EMBL/GenBank/DDBJ databases">
        <title>Pervasive Adenine N6-methylation of Active Genes in Fungi.</title>
        <authorList>
            <consortium name="DOE Joint Genome Institute"/>
            <person name="Mondo S.J."/>
            <person name="Dannebaum R.O."/>
            <person name="Kuo R.C."/>
            <person name="Labutti K."/>
            <person name="Haridas S."/>
            <person name="Kuo A."/>
            <person name="Salamov A."/>
            <person name="Ahrendt S.R."/>
            <person name="Lipzen A."/>
            <person name="Sullivan W."/>
            <person name="Andreopoulos W.B."/>
            <person name="Clum A."/>
            <person name="Lindquist E."/>
            <person name="Daum C."/>
            <person name="Ramamoorthy G.K."/>
            <person name="Gryganskyi A."/>
            <person name="Culley D."/>
            <person name="Magnuson J.K."/>
            <person name="James T.Y."/>
            <person name="O'Malley M.A."/>
            <person name="Stajich J.E."/>
            <person name="Spatafora J.W."/>
            <person name="Visel A."/>
            <person name="Grigoriev I.V."/>
        </authorList>
    </citation>
    <scope>NUCLEOTIDE SEQUENCE [LARGE SCALE GENOMIC DNA]</scope>
    <source>
        <strain evidence="6 7">62-1032</strain>
    </source>
</reference>
<dbReference type="PROSITE" id="PS51683">
    <property type="entry name" value="SAM_OMT_II"/>
    <property type="match status" value="1"/>
</dbReference>
<dbReference type="GO" id="GO:0032259">
    <property type="term" value="P:methylation"/>
    <property type="evidence" value="ECO:0007669"/>
    <property type="project" value="UniProtKB-KW"/>
</dbReference>
<evidence type="ECO:0000259" key="5">
    <source>
        <dbReference type="Pfam" id="PF08100"/>
    </source>
</evidence>
<sequence>MSPTGRKELLALRDLINSSLDALLADEQLDIPSIHEPLPGPPIASAAAVEASGAAAQLQAMLEGSAWTMQKSMGGHVVSSLRVAIEAHVVETIREAGGSGLHVKEIAKSSNINPEKLARILRLLAGNHIFTETAYETFANNRCSIAVDTGKSVAELKGNRFPYADTNGFAALVAHTADDHLKANAFLAEAVLSPETADSYKPSEAPFAIANKVDMPFWEYIAQPGKEELLARFGYAMIGVNSLGGGLNDVLLSGGFDFNGLKEGATLVDVGGGAGAVSLLLAEKAAHLKIIVQDRPEVIKREAKSVWEKSNPSALASGQVQLTAHDFFAPQPVNGAEVYLMRYILHDWAKPLAIPVLQHLSDAASPNSKLVLIDHVIDPLCPSADSTAPYPLLPSKGVIFPLLVDLQMLGGLNALERTEQQFRELGDASGWRLERVAKPASGMGGCHLIFAKA</sequence>
<dbReference type="STRING" id="106004.A0A1Y2E7D3"/>
<dbReference type="InParanoid" id="A0A1Y2E7D3"/>
<dbReference type="InterPro" id="IPR016461">
    <property type="entry name" value="COMT-like"/>
</dbReference>
<protein>
    <submittedName>
        <fullName evidence="6">S-adenosyl-L-methionine-dependent methyltransferase</fullName>
    </submittedName>
</protein>
<dbReference type="PANTHER" id="PTHR43712">
    <property type="entry name" value="PUTATIVE (AFU_ORTHOLOGUE AFUA_4G14580)-RELATED"/>
    <property type="match status" value="1"/>
</dbReference>
<dbReference type="Gene3D" id="1.10.10.10">
    <property type="entry name" value="Winged helix-like DNA-binding domain superfamily/Winged helix DNA-binding domain"/>
    <property type="match status" value="1"/>
</dbReference>
<dbReference type="SUPFAM" id="SSF46785">
    <property type="entry name" value="Winged helix' DNA-binding domain"/>
    <property type="match status" value="1"/>
</dbReference>
<accession>A0A1Y2E7D3</accession>
<organism evidence="6 7">
    <name type="scientific">Leucosporidium creatinivorum</name>
    <dbReference type="NCBI Taxonomy" id="106004"/>
    <lineage>
        <taxon>Eukaryota</taxon>
        <taxon>Fungi</taxon>
        <taxon>Dikarya</taxon>
        <taxon>Basidiomycota</taxon>
        <taxon>Pucciniomycotina</taxon>
        <taxon>Microbotryomycetes</taxon>
        <taxon>Leucosporidiales</taxon>
        <taxon>Leucosporidium</taxon>
    </lineage>
</organism>
<dbReference type="InterPro" id="IPR001077">
    <property type="entry name" value="COMT_C"/>
</dbReference>
<dbReference type="InterPro" id="IPR029063">
    <property type="entry name" value="SAM-dependent_MTases_sf"/>
</dbReference>